<organism evidence="2 3">
    <name type="scientific">Scytonema hofmannii PCC 7110</name>
    <dbReference type="NCBI Taxonomy" id="128403"/>
    <lineage>
        <taxon>Bacteria</taxon>
        <taxon>Bacillati</taxon>
        <taxon>Cyanobacteriota</taxon>
        <taxon>Cyanophyceae</taxon>
        <taxon>Nostocales</taxon>
        <taxon>Scytonemataceae</taxon>
        <taxon>Scytonema</taxon>
    </lineage>
</organism>
<comment type="caution">
    <text evidence="2">The sequence shown here is derived from an EMBL/GenBank/DDBJ whole genome shotgun (WGS) entry which is preliminary data.</text>
</comment>
<dbReference type="InterPro" id="IPR041657">
    <property type="entry name" value="HTH_17"/>
</dbReference>
<sequence length="127" mass="14273">MASLPKDQSYYNIEVMENETQGKKVTIPAPAIDLLIEILGIMGQGNTVKVTAIPKELNISHTAEILGVSKDYVWSLLDAGQIPYKVEGNLRTMRYEDVLEYKNRQDTERIKALNELAAQAQELDMGY</sequence>
<dbReference type="EMBL" id="ANNX02000012">
    <property type="protein sequence ID" value="KYC43602.1"/>
    <property type="molecule type" value="Genomic_DNA"/>
</dbReference>
<evidence type="ECO:0000313" key="3">
    <source>
        <dbReference type="Proteomes" id="UP000076925"/>
    </source>
</evidence>
<reference evidence="2 3" key="1">
    <citation type="journal article" date="2013" name="Genome Biol. Evol.">
        <title>Genomes of Stigonematalean cyanobacteria (subsection V) and the evolution of oxygenic photosynthesis from prokaryotes to plastids.</title>
        <authorList>
            <person name="Dagan T."/>
            <person name="Roettger M."/>
            <person name="Stucken K."/>
            <person name="Landan G."/>
            <person name="Koch R."/>
            <person name="Major P."/>
            <person name="Gould S.B."/>
            <person name="Goremykin V.V."/>
            <person name="Rippka R."/>
            <person name="Tandeau de Marsac N."/>
            <person name="Gugger M."/>
            <person name="Lockhart P.J."/>
            <person name="Allen J.F."/>
            <person name="Brune I."/>
            <person name="Maus I."/>
            <person name="Puhler A."/>
            <person name="Martin W.F."/>
        </authorList>
    </citation>
    <scope>NUCLEOTIDE SEQUENCE [LARGE SCALE GENOMIC DNA]</scope>
    <source>
        <strain evidence="2 3">PCC 7110</strain>
    </source>
</reference>
<accession>A0A139XG49</accession>
<dbReference type="Proteomes" id="UP000076925">
    <property type="component" value="Unassembled WGS sequence"/>
</dbReference>
<gene>
    <name evidence="2" type="ORF">WA1_00035</name>
</gene>
<dbReference type="Pfam" id="PF12728">
    <property type="entry name" value="HTH_17"/>
    <property type="match status" value="1"/>
</dbReference>
<protein>
    <recommendedName>
        <fullName evidence="1">Helix-turn-helix domain-containing protein</fullName>
    </recommendedName>
</protein>
<dbReference type="STRING" id="128403.WA1_00035"/>
<evidence type="ECO:0000313" key="2">
    <source>
        <dbReference type="EMBL" id="KYC43602.1"/>
    </source>
</evidence>
<feature type="domain" description="Helix-turn-helix" evidence="1">
    <location>
        <begin position="57"/>
        <end position="105"/>
    </location>
</feature>
<proteinExistence type="predicted"/>
<name>A0A139XG49_9CYAN</name>
<keyword evidence="3" id="KW-1185">Reference proteome</keyword>
<evidence type="ECO:0000259" key="1">
    <source>
        <dbReference type="Pfam" id="PF12728"/>
    </source>
</evidence>
<dbReference type="AlphaFoldDB" id="A0A139XG49"/>